<name>A0ABQ2BZF7_9FLAO</name>
<keyword evidence="3" id="KW-1185">Reference proteome</keyword>
<evidence type="ECO:0000313" key="2">
    <source>
        <dbReference type="EMBL" id="GGI57320.1"/>
    </source>
</evidence>
<sequence>MKTLFTTCVLLFTVLSIDAQNTISLSDFESMNNTSWKGTLTYKDYQSGKQQTIDATMQFKIEGDKIISNVQYTYEPSKNHKSSIKIRKNGSYFGNERVLNFTEQNGTKTLVTTYQSRDNGKKANMFITHTITDSTYTVTKEVSYLDNDEKFVRNTYNYTKL</sequence>
<organism evidence="2 3">
    <name type="scientific">Winogradskyella haliclonae</name>
    <dbReference type="NCBI Taxonomy" id="2048558"/>
    <lineage>
        <taxon>Bacteria</taxon>
        <taxon>Pseudomonadati</taxon>
        <taxon>Bacteroidota</taxon>
        <taxon>Flavobacteriia</taxon>
        <taxon>Flavobacteriales</taxon>
        <taxon>Flavobacteriaceae</taxon>
        <taxon>Winogradskyella</taxon>
    </lineage>
</organism>
<keyword evidence="1" id="KW-0732">Signal</keyword>
<evidence type="ECO:0000313" key="3">
    <source>
        <dbReference type="Proteomes" id="UP000624701"/>
    </source>
</evidence>
<gene>
    <name evidence="2" type="ORF">GCM10011444_16290</name>
</gene>
<accession>A0ABQ2BZF7</accession>
<feature type="signal peptide" evidence="1">
    <location>
        <begin position="1"/>
        <end position="19"/>
    </location>
</feature>
<dbReference type="RefSeq" id="WP_188374240.1">
    <property type="nucleotide sequence ID" value="NZ_BMDQ01000002.1"/>
</dbReference>
<protein>
    <submittedName>
        <fullName evidence="2">Uncharacterized protein</fullName>
    </submittedName>
</protein>
<feature type="chain" id="PRO_5045990691" evidence="1">
    <location>
        <begin position="20"/>
        <end position="161"/>
    </location>
</feature>
<reference evidence="3" key="1">
    <citation type="journal article" date="2019" name="Int. J. Syst. Evol. Microbiol.">
        <title>The Global Catalogue of Microorganisms (GCM) 10K type strain sequencing project: providing services to taxonomists for standard genome sequencing and annotation.</title>
        <authorList>
            <consortium name="The Broad Institute Genomics Platform"/>
            <consortium name="The Broad Institute Genome Sequencing Center for Infectious Disease"/>
            <person name="Wu L."/>
            <person name="Ma J."/>
        </authorList>
    </citation>
    <scope>NUCLEOTIDE SEQUENCE [LARGE SCALE GENOMIC DNA]</scope>
    <source>
        <strain evidence="3">CCM 8681</strain>
    </source>
</reference>
<dbReference type="EMBL" id="BMDQ01000002">
    <property type="protein sequence ID" value="GGI57320.1"/>
    <property type="molecule type" value="Genomic_DNA"/>
</dbReference>
<comment type="caution">
    <text evidence="2">The sequence shown here is derived from an EMBL/GenBank/DDBJ whole genome shotgun (WGS) entry which is preliminary data.</text>
</comment>
<dbReference type="Proteomes" id="UP000624701">
    <property type="component" value="Unassembled WGS sequence"/>
</dbReference>
<proteinExistence type="predicted"/>
<evidence type="ECO:0000256" key="1">
    <source>
        <dbReference type="SAM" id="SignalP"/>
    </source>
</evidence>